<evidence type="ECO:0000259" key="1">
    <source>
        <dbReference type="SMART" id="SM00460"/>
    </source>
</evidence>
<organism evidence="2 3">
    <name type="scientific">Luteolibacter pohnpeiensis</name>
    <dbReference type="NCBI Taxonomy" id="454153"/>
    <lineage>
        <taxon>Bacteria</taxon>
        <taxon>Pseudomonadati</taxon>
        <taxon>Verrucomicrobiota</taxon>
        <taxon>Verrucomicrobiia</taxon>
        <taxon>Verrucomicrobiales</taxon>
        <taxon>Verrucomicrobiaceae</taxon>
        <taxon>Luteolibacter</taxon>
    </lineage>
</organism>
<dbReference type="SMART" id="SM00460">
    <property type="entry name" value="TGc"/>
    <property type="match status" value="1"/>
</dbReference>
<dbReference type="InterPro" id="IPR013589">
    <property type="entry name" value="Bac_transglu_N"/>
</dbReference>
<dbReference type="PANTHER" id="PTHR33490">
    <property type="entry name" value="BLR5614 PROTEIN-RELATED"/>
    <property type="match status" value="1"/>
</dbReference>
<sequence>MEILDAGKEARERLHLVHETCYTYSQPVQFTPHRLVLRPREGHDVHLRFMNLETTPVSKIRWYRDILDNSIAVAEFSEPAKELIIRSEFVIGLPPALDGEQPRILVPYPSQLEGIDELAAVPFRQFTYPAEIGRLRRWFDDSGVGATHGALRPIFDDLAAWIRTSIRYNRREESGVQSPVETIQLSSGSCRDMAVLMIEVSRSLGYPARFVSGYMESSNSKVGRGSTHAWAEIYLPDHGWTGFDPSIGSRIGPGHVAVGVSHHPRGVMPVTGGYTGPAGVTSLLKVSLSTRRFLPQVEQHSQP</sequence>
<dbReference type="AlphaFoldDB" id="A0A934SDW4"/>
<reference evidence="2" key="1">
    <citation type="submission" date="2021-01" db="EMBL/GenBank/DDBJ databases">
        <title>Modified the classification status of verrucomicrobia.</title>
        <authorList>
            <person name="Feng X."/>
        </authorList>
    </citation>
    <scope>NUCLEOTIDE SEQUENCE</scope>
    <source>
        <strain evidence="2">KCTC 22041</strain>
    </source>
</reference>
<protein>
    <submittedName>
        <fullName evidence="2">Transglutaminase family protein</fullName>
    </submittedName>
</protein>
<dbReference type="Pfam" id="PF08379">
    <property type="entry name" value="Bact_transglu_N"/>
    <property type="match status" value="1"/>
</dbReference>
<comment type="caution">
    <text evidence="2">The sequence shown here is derived from an EMBL/GenBank/DDBJ whole genome shotgun (WGS) entry which is preliminary data.</text>
</comment>
<dbReference type="PANTHER" id="PTHR33490:SF1">
    <property type="entry name" value="SLL1233 PROTEIN"/>
    <property type="match status" value="1"/>
</dbReference>
<accession>A0A934SDW4</accession>
<dbReference type="Gene3D" id="3.10.620.30">
    <property type="match status" value="1"/>
</dbReference>
<dbReference type="Proteomes" id="UP000603141">
    <property type="component" value="Unassembled WGS sequence"/>
</dbReference>
<evidence type="ECO:0000313" key="2">
    <source>
        <dbReference type="EMBL" id="MBK1884322.1"/>
    </source>
</evidence>
<dbReference type="InterPro" id="IPR038765">
    <property type="entry name" value="Papain-like_cys_pep_sf"/>
</dbReference>
<dbReference type="RefSeq" id="WP_200273398.1">
    <property type="nucleotide sequence ID" value="NZ_JAENIJ010000043.1"/>
</dbReference>
<gene>
    <name evidence="2" type="ORF">JIN85_18025</name>
</gene>
<dbReference type="InterPro" id="IPR002931">
    <property type="entry name" value="Transglutaminase-like"/>
</dbReference>
<evidence type="ECO:0000313" key="3">
    <source>
        <dbReference type="Proteomes" id="UP000603141"/>
    </source>
</evidence>
<feature type="domain" description="Transglutaminase-like" evidence="1">
    <location>
        <begin position="182"/>
        <end position="247"/>
    </location>
</feature>
<name>A0A934SDW4_9BACT</name>
<dbReference type="Pfam" id="PF01841">
    <property type="entry name" value="Transglut_core"/>
    <property type="match status" value="1"/>
</dbReference>
<proteinExistence type="predicted"/>
<dbReference type="SUPFAM" id="SSF54001">
    <property type="entry name" value="Cysteine proteinases"/>
    <property type="match status" value="1"/>
</dbReference>
<keyword evidence="3" id="KW-1185">Reference proteome</keyword>
<dbReference type="EMBL" id="JAENIJ010000043">
    <property type="protein sequence ID" value="MBK1884322.1"/>
    <property type="molecule type" value="Genomic_DNA"/>
</dbReference>